<dbReference type="EMBL" id="ABEU02000013">
    <property type="protein sequence ID" value="PNR42029.1"/>
    <property type="molecule type" value="Genomic_DNA"/>
</dbReference>
<evidence type="ECO:0000313" key="3">
    <source>
        <dbReference type="Proteomes" id="UP000006727"/>
    </source>
</evidence>
<reference evidence="1 3" key="1">
    <citation type="journal article" date="2008" name="Science">
        <title>The Physcomitrella genome reveals evolutionary insights into the conquest of land by plants.</title>
        <authorList>
            <person name="Rensing S."/>
            <person name="Lang D."/>
            <person name="Zimmer A."/>
            <person name="Terry A."/>
            <person name="Salamov A."/>
            <person name="Shapiro H."/>
            <person name="Nishiyama T."/>
            <person name="Perroud P.-F."/>
            <person name="Lindquist E."/>
            <person name="Kamisugi Y."/>
            <person name="Tanahashi T."/>
            <person name="Sakakibara K."/>
            <person name="Fujita T."/>
            <person name="Oishi K."/>
            <person name="Shin-I T."/>
            <person name="Kuroki Y."/>
            <person name="Toyoda A."/>
            <person name="Suzuki Y."/>
            <person name="Hashimoto A."/>
            <person name="Yamaguchi K."/>
            <person name="Sugano A."/>
            <person name="Kohara Y."/>
            <person name="Fujiyama A."/>
            <person name="Anterola A."/>
            <person name="Aoki S."/>
            <person name="Ashton N."/>
            <person name="Barbazuk W.B."/>
            <person name="Barker E."/>
            <person name="Bennetzen J."/>
            <person name="Bezanilla M."/>
            <person name="Blankenship R."/>
            <person name="Cho S.H."/>
            <person name="Dutcher S."/>
            <person name="Estelle M."/>
            <person name="Fawcett J.A."/>
            <person name="Gundlach H."/>
            <person name="Hanada K."/>
            <person name="Heyl A."/>
            <person name="Hicks K.A."/>
            <person name="Hugh J."/>
            <person name="Lohr M."/>
            <person name="Mayer K."/>
            <person name="Melkozernov A."/>
            <person name="Murata T."/>
            <person name="Nelson D."/>
            <person name="Pils B."/>
            <person name="Prigge M."/>
            <person name="Reiss B."/>
            <person name="Renner T."/>
            <person name="Rombauts S."/>
            <person name="Rushton P."/>
            <person name="Sanderfoot A."/>
            <person name="Schween G."/>
            <person name="Shiu S.-H."/>
            <person name="Stueber K."/>
            <person name="Theodoulou F.L."/>
            <person name="Tu H."/>
            <person name="Van de Peer Y."/>
            <person name="Verrier P.J."/>
            <person name="Waters E."/>
            <person name="Wood A."/>
            <person name="Yang L."/>
            <person name="Cove D."/>
            <person name="Cuming A."/>
            <person name="Hasebe M."/>
            <person name="Lucas S."/>
            <person name="Mishler D.B."/>
            <person name="Reski R."/>
            <person name="Grigoriev I."/>
            <person name="Quatrano R.S."/>
            <person name="Boore J.L."/>
        </authorList>
    </citation>
    <scope>NUCLEOTIDE SEQUENCE [LARGE SCALE GENOMIC DNA]</scope>
    <source>
        <strain evidence="2 3">cv. Gransden 2004</strain>
    </source>
</reference>
<evidence type="ECO:0000313" key="2">
    <source>
        <dbReference type="EnsemblPlants" id="PAC:32931771.CDS.1"/>
    </source>
</evidence>
<protein>
    <submittedName>
        <fullName evidence="1 2">Uncharacterized protein</fullName>
    </submittedName>
</protein>
<dbReference type="Gramene" id="Pp3c13_1960V3.1">
    <property type="protein sequence ID" value="PAC:32931771.CDS.1"/>
    <property type="gene ID" value="Pp3c13_1960"/>
</dbReference>
<evidence type="ECO:0000313" key="1">
    <source>
        <dbReference type="EMBL" id="PNR42029.1"/>
    </source>
</evidence>
<reference evidence="2" key="3">
    <citation type="submission" date="2020-12" db="UniProtKB">
        <authorList>
            <consortium name="EnsemblPlants"/>
        </authorList>
    </citation>
    <scope>IDENTIFICATION</scope>
</reference>
<proteinExistence type="predicted"/>
<organism evidence="1">
    <name type="scientific">Physcomitrium patens</name>
    <name type="common">Spreading-leaved earth moss</name>
    <name type="synonym">Physcomitrella patens</name>
    <dbReference type="NCBI Taxonomy" id="3218"/>
    <lineage>
        <taxon>Eukaryota</taxon>
        <taxon>Viridiplantae</taxon>
        <taxon>Streptophyta</taxon>
        <taxon>Embryophyta</taxon>
        <taxon>Bryophyta</taxon>
        <taxon>Bryophytina</taxon>
        <taxon>Bryopsida</taxon>
        <taxon>Funariidae</taxon>
        <taxon>Funariales</taxon>
        <taxon>Funariaceae</taxon>
        <taxon>Physcomitrium</taxon>
    </lineage>
</organism>
<dbReference type="Proteomes" id="UP000006727">
    <property type="component" value="Chromosome 13"/>
</dbReference>
<dbReference type="InParanoid" id="A0A2K1JKH8"/>
<name>A0A2K1JKH8_PHYPA</name>
<dbReference type="EnsemblPlants" id="Pp3c13_1960V3.1">
    <property type="protein sequence ID" value="PAC:32931771.CDS.1"/>
    <property type="gene ID" value="Pp3c13_1960"/>
</dbReference>
<reference evidence="1 3" key="2">
    <citation type="journal article" date="2018" name="Plant J.">
        <title>The Physcomitrella patens chromosome-scale assembly reveals moss genome structure and evolution.</title>
        <authorList>
            <person name="Lang D."/>
            <person name="Ullrich K.K."/>
            <person name="Murat F."/>
            <person name="Fuchs J."/>
            <person name="Jenkins J."/>
            <person name="Haas F.B."/>
            <person name="Piednoel M."/>
            <person name="Gundlach H."/>
            <person name="Van Bel M."/>
            <person name="Meyberg R."/>
            <person name="Vives C."/>
            <person name="Morata J."/>
            <person name="Symeonidi A."/>
            <person name="Hiss M."/>
            <person name="Muchero W."/>
            <person name="Kamisugi Y."/>
            <person name="Saleh O."/>
            <person name="Blanc G."/>
            <person name="Decker E.L."/>
            <person name="van Gessel N."/>
            <person name="Grimwood J."/>
            <person name="Hayes R.D."/>
            <person name="Graham S.W."/>
            <person name="Gunter L.E."/>
            <person name="McDaniel S.F."/>
            <person name="Hoernstein S.N.W."/>
            <person name="Larsson A."/>
            <person name="Li F.W."/>
            <person name="Perroud P.F."/>
            <person name="Phillips J."/>
            <person name="Ranjan P."/>
            <person name="Rokshar D.S."/>
            <person name="Rothfels C.J."/>
            <person name="Schneider L."/>
            <person name="Shu S."/>
            <person name="Stevenson D.W."/>
            <person name="Thummler F."/>
            <person name="Tillich M."/>
            <person name="Villarreal Aguilar J.C."/>
            <person name="Widiez T."/>
            <person name="Wong G.K."/>
            <person name="Wymore A."/>
            <person name="Zhang Y."/>
            <person name="Zimmer A.D."/>
            <person name="Quatrano R.S."/>
            <person name="Mayer K.F.X."/>
            <person name="Goodstein D."/>
            <person name="Casacuberta J.M."/>
            <person name="Vandepoele K."/>
            <person name="Reski R."/>
            <person name="Cuming A.C."/>
            <person name="Tuskan G.A."/>
            <person name="Maumus F."/>
            <person name="Salse J."/>
            <person name="Schmutz J."/>
            <person name="Rensing S.A."/>
        </authorList>
    </citation>
    <scope>NUCLEOTIDE SEQUENCE [LARGE SCALE GENOMIC DNA]</scope>
    <source>
        <strain evidence="2 3">cv. Gransden 2004</strain>
    </source>
</reference>
<keyword evidence="3" id="KW-1185">Reference proteome</keyword>
<sequence>MPTLHTHTHSRTNRVVEIYPTARAWDGRILKKAWLQWDEPRGRIGTRRSCLKKWAREWVWPKSILHLSRMLGEDRKAHHYCFGTPYPTTALDLSPP</sequence>
<dbReference type="AlphaFoldDB" id="A0A2K1JKH8"/>
<gene>
    <name evidence="1" type="ORF">PHYPA_016858</name>
</gene>
<accession>A0A2K1JKH8</accession>